<feature type="region of interest" description="Disordered" evidence="1">
    <location>
        <begin position="34"/>
        <end position="79"/>
    </location>
</feature>
<feature type="compositionally biased region" description="Basic residues" evidence="1">
    <location>
        <begin position="67"/>
        <end position="79"/>
    </location>
</feature>
<dbReference type="Proteomes" id="UP001168821">
    <property type="component" value="Unassembled WGS sequence"/>
</dbReference>
<proteinExistence type="predicted"/>
<dbReference type="AlphaFoldDB" id="A0AA38ML06"/>
<gene>
    <name evidence="2" type="ORF">Zmor_004846</name>
</gene>
<organism evidence="2 3">
    <name type="scientific">Zophobas morio</name>
    <dbReference type="NCBI Taxonomy" id="2755281"/>
    <lineage>
        <taxon>Eukaryota</taxon>
        <taxon>Metazoa</taxon>
        <taxon>Ecdysozoa</taxon>
        <taxon>Arthropoda</taxon>
        <taxon>Hexapoda</taxon>
        <taxon>Insecta</taxon>
        <taxon>Pterygota</taxon>
        <taxon>Neoptera</taxon>
        <taxon>Endopterygota</taxon>
        <taxon>Coleoptera</taxon>
        <taxon>Polyphaga</taxon>
        <taxon>Cucujiformia</taxon>
        <taxon>Tenebrionidae</taxon>
        <taxon>Zophobas</taxon>
    </lineage>
</organism>
<name>A0AA38ML06_9CUCU</name>
<keyword evidence="3" id="KW-1185">Reference proteome</keyword>
<protein>
    <submittedName>
        <fullName evidence="2">Uncharacterized protein</fullName>
    </submittedName>
</protein>
<evidence type="ECO:0000313" key="3">
    <source>
        <dbReference type="Proteomes" id="UP001168821"/>
    </source>
</evidence>
<accession>A0AA38ML06</accession>
<reference evidence="2" key="1">
    <citation type="journal article" date="2023" name="G3 (Bethesda)">
        <title>Whole genome assemblies of Zophobas morio and Tenebrio molitor.</title>
        <authorList>
            <person name="Kaur S."/>
            <person name="Stinson S.A."/>
            <person name="diCenzo G.C."/>
        </authorList>
    </citation>
    <scope>NUCLEOTIDE SEQUENCE</scope>
    <source>
        <strain evidence="2">QUZm001</strain>
    </source>
</reference>
<evidence type="ECO:0000256" key="1">
    <source>
        <dbReference type="SAM" id="MobiDB-lite"/>
    </source>
</evidence>
<comment type="caution">
    <text evidence="2">The sequence shown here is derived from an EMBL/GenBank/DDBJ whole genome shotgun (WGS) entry which is preliminary data.</text>
</comment>
<evidence type="ECO:0000313" key="2">
    <source>
        <dbReference type="EMBL" id="KAJ3660396.1"/>
    </source>
</evidence>
<sequence>MTHEIGLNKSRCIQFSHKLCNNCVHFRQRQQPVVAVTSRRQPPPTQSYSPENLEKPKRKSTAGQAKKSSKIQRKKRKKKTAFAQSVTSLALGVRAEYELQAAVVSVLTSVMSATDCCSGGRPKHPLPEWWANGGDSSSQICLRRPQPPHHPLPKKGTAEAKAIALAALLTGKFSRRQDAGKAPNLMLRGRKLAHFSN</sequence>
<dbReference type="EMBL" id="JALNTZ010000002">
    <property type="protein sequence ID" value="KAJ3660396.1"/>
    <property type="molecule type" value="Genomic_DNA"/>
</dbReference>